<feature type="non-terminal residue" evidence="3">
    <location>
        <position position="222"/>
    </location>
</feature>
<dbReference type="InterPro" id="IPR035810">
    <property type="entry name" value="PEBP_euk"/>
</dbReference>
<keyword evidence="4" id="KW-1185">Reference proteome</keyword>
<dbReference type="CDD" id="cd00866">
    <property type="entry name" value="PEBP_euk"/>
    <property type="match status" value="1"/>
</dbReference>
<feature type="chain" id="PRO_5001830915" evidence="2">
    <location>
        <begin position="22"/>
        <end position="222"/>
    </location>
</feature>
<dbReference type="PANTHER" id="PTHR11362">
    <property type="entry name" value="PHOSPHATIDYLETHANOLAMINE-BINDING PROTEIN"/>
    <property type="match status" value="1"/>
</dbReference>
<dbReference type="InterPro" id="IPR008914">
    <property type="entry name" value="PEBP"/>
</dbReference>
<dbReference type="AlphaFoldDB" id="A0A087URD3"/>
<dbReference type="OrthoDB" id="2506647at2759"/>
<evidence type="ECO:0000256" key="2">
    <source>
        <dbReference type="SAM" id="SignalP"/>
    </source>
</evidence>
<name>A0A087URD3_STEMI</name>
<dbReference type="SUPFAM" id="SSF49777">
    <property type="entry name" value="PEBP-like"/>
    <property type="match status" value="1"/>
</dbReference>
<sequence>MMYLLIIKCLFGLIFVTGAFGDRRCKENLKKMSIIPSFAKDIESTDLQVLYGKNEWVKCGEKIALKHVGTKPVVTFDVKGECPYVTLLLFDPDSWLNPTFIHWLVHNIPAETMAKGFYGEDGTVAADYFVPIIPNHDHRYTFFLYCQRKPIKVKKEMTPIQRLSFNTKKFARKKKLGNPVAANFFALTTSGIKLPDKTSEDASKSESGGGFGLFSFIPTKRK</sequence>
<keyword evidence="2" id="KW-0732">Signal</keyword>
<evidence type="ECO:0000256" key="1">
    <source>
        <dbReference type="SAM" id="MobiDB-lite"/>
    </source>
</evidence>
<accession>A0A087URD3</accession>
<dbReference type="Pfam" id="PF01161">
    <property type="entry name" value="PBP"/>
    <property type="match status" value="1"/>
</dbReference>
<evidence type="ECO:0000313" key="3">
    <source>
        <dbReference type="EMBL" id="KFM79922.1"/>
    </source>
</evidence>
<evidence type="ECO:0000313" key="4">
    <source>
        <dbReference type="Proteomes" id="UP000054359"/>
    </source>
</evidence>
<proteinExistence type="predicted"/>
<feature type="region of interest" description="Disordered" evidence="1">
    <location>
        <begin position="197"/>
        <end position="222"/>
    </location>
</feature>
<feature type="signal peptide" evidence="2">
    <location>
        <begin position="1"/>
        <end position="21"/>
    </location>
</feature>
<organism evidence="3 4">
    <name type="scientific">Stegodyphus mimosarum</name>
    <name type="common">African social velvet spider</name>
    <dbReference type="NCBI Taxonomy" id="407821"/>
    <lineage>
        <taxon>Eukaryota</taxon>
        <taxon>Metazoa</taxon>
        <taxon>Ecdysozoa</taxon>
        <taxon>Arthropoda</taxon>
        <taxon>Chelicerata</taxon>
        <taxon>Arachnida</taxon>
        <taxon>Araneae</taxon>
        <taxon>Araneomorphae</taxon>
        <taxon>Entelegynae</taxon>
        <taxon>Eresoidea</taxon>
        <taxon>Eresidae</taxon>
        <taxon>Stegodyphus</taxon>
    </lineage>
</organism>
<dbReference type="PANTHER" id="PTHR11362:SF82">
    <property type="entry name" value="PHOSPHATIDYLETHANOLAMINE-BINDING PROTEIN 4"/>
    <property type="match status" value="1"/>
</dbReference>
<reference evidence="3 4" key="1">
    <citation type="submission" date="2013-11" db="EMBL/GenBank/DDBJ databases">
        <title>Genome sequencing of Stegodyphus mimosarum.</title>
        <authorList>
            <person name="Bechsgaard J."/>
        </authorList>
    </citation>
    <scope>NUCLEOTIDE SEQUENCE [LARGE SCALE GENOMIC DNA]</scope>
</reference>
<gene>
    <name evidence="3" type="ORF">X975_02931</name>
</gene>
<dbReference type="Gene3D" id="3.90.280.10">
    <property type="entry name" value="PEBP-like"/>
    <property type="match status" value="1"/>
</dbReference>
<dbReference type="STRING" id="407821.A0A087URD3"/>
<dbReference type="OMA" id="IAPINSH"/>
<dbReference type="Proteomes" id="UP000054359">
    <property type="component" value="Unassembled WGS sequence"/>
</dbReference>
<dbReference type="EMBL" id="KK121179">
    <property type="protein sequence ID" value="KFM79922.1"/>
    <property type="molecule type" value="Genomic_DNA"/>
</dbReference>
<dbReference type="InterPro" id="IPR036610">
    <property type="entry name" value="PEBP-like_sf"/>
</dbReference>
<protein>
    <submittedName>
        <fullName evidence="3">Secreted antigen</fullName>
    </submittedName>
</protein>